<sequence>MESFNHSSRKTEDTNEMSETSDFNFPAPEPWVRESIRSGIAIPAHPLALTKNRKLDERRQRAITRYYHAAGAQGLAIGVHTTQFEIRQPQFGLYQPVLELAADTARNCDAASGSKTVLLAGICGDTKQAVAEARLARDLGYHIGMISLSSLSNATDEELVTHCRRIAAEIPIFGFYMQSAVGGRDLSPNFWRNLATVPNLVGVKIAPFDRYKTLEVIRAIAETGRSDKIALYTGNDDNIVLDLLTKYVIGEPQQTTQLRIVGGLLGHWACWTKCAVQLLQTCQATWDESTLSADLLTLAAQVTDCNAALFDARNKFDGCVVGIHYALEQQGLLDNLHLLDPKVGLSSGQRNEIDRVRSTYPQLVDDDFVKEHLDQWLS</sequence>
<evidence type="ECO:0008006" key="5">
    <source>
        <dbReference type="Google" id="ProtNLM"/>
    </source>
</evidence>
<evidence type="ECO:0000256" key="1">
    <source>
        <dbReference type="ARBA" id="ARBA00023239"/>
    </source>
</evidence>
<dbReference type="InterPro" id="IPR013785">
    <property type="entry name" value="Aldolase_TIM"/>
</dbReference>
<evidence type="ECO:0000313" key="4">
    <source>
        <dbReference type="Proteomes" id="UP000551616"/>
    </source>
</evidence>
<dbReference type="GO" id="GO:0008840">
    <property type="term" value="F:4-hydroxy-tetrahydrodipicolinate synthase activity"/>
    <property type="evidence" value="ECO:0007669"/>
    <property type="project" value="TreeGrafter"/>
</dbReference>
<dbReference type="PANTHER" id="PTHR12128">
    <property type="entry name" value="DIHYDRODIPICOLINATE SYNTHASE"/>
    <property type="match status" value="1"/>
</dbReference>
<dbReference type="EMBL" id="JABRWO010000026">
    <property type="protein sequence ID" value="MBA2118023.1"/>
    <property type="molecule type" value="Genomic_DNA"/>
</dbReference>
<organism evidence="3 4">
    <name type="scientific">Bremerella alba</name>
    <dbReference type="NCBI Taxonomy" id="980252"/>
    <lineage>
        <taxon>Bacteria</taxon>
        <taxon>Pseudomonadati</taxon>
        <taxon>Planctomycetota</taxon>
        <taxon>Planctomycetia</taxon>
        <taxon>Pirellulales</taxon>
        <taxon>Pirellulaceae</taxon>
        <taxon>Bremerella</taxon>
    </lineage>
</organism>
<dbReference type="Gene3D" id="3.20.20.70">
    <property type="entry name" value="Aldolase class I"/>
    <property type="match status" value="1"/>
</dbReference>
<dbReference type="CDD" id="cd00408">
    <property type="entry name" value="DHDPS-like"/>
    <property type="match status" value="1"/>
</dbReference>
<proteinExistence type="predicted"/>
<keyword evidence="1" id="KW-0456">Lyase</keyword>
<keyword evidence="4" id="KW-1185">Reference proteome</keyword>
<evidence type="ECO:0000313" key="3">
    <source>
        <dbReference type="EMBL" id="MBA2118023.1"/>
    </source>
</evidence>
<reference evidence="3 4" key="1">
    <citation type="submission" date="2020-05" db="EMBL/GenBank/DDBJ databases">
        <title>Bremerella alba sp. nov., a novel planctomycete isolated from the surface of the macroalga Fucus spiralis.</title>
        <authorList>
            <person name="Godinho O."/>
            <person name="Botelho R."/>
            <person name="Albuquerque L."/>
            <person name="Wiegand S."/>
            <person name="Da Costa M.S."/>
            <person name="Lobo-Da-Cunha A."/>
            <person name="Jogler C."/>
            <person name="Lage O.M."/>
        </authorList>
    </citation>
    <scope>NUCLEOTIDE SEQUENCE [LARGE SCALE GENOMIC DNA]</scope>
    <source>
        <strain evidence="3 4">FF15</strain>
    </source>
</reference>
<dbReference type="Proteomes" id="UP000551616">
    <property type="component" value="Unassembled WGS sequence"/>
</dbReference>
<accession>A0A7V8VAL7</accession>
<dbReference type="SMART" id="SM01130">
    <property type="entry name" value="DHDPS"/>
    <property type="match status" value="1"/>
</dbReference>
<protein>
    <recommendedName>
        <fullName evidence="5">Dihydrodipicolinate synthase family protein</fullName>
    </recommendedName>
</protein>
<dbReference type="AlphaFoldDB" id="A0A7V8VAL7"/>
<dbReference type="Pfam" id="PF00701">
    <property type="entry name" value="DHDPS"/>
    <property type="match status" value="1"/>
</dbReference>
<evidence type="ECO:0000256" key="2">
    <source>
        <dbReference type="SAM" id="MobiDB-lite"/>
    </source>
</evidence>
<comment type="caution">
    <text evidence="3">The sequence shown here is derived from an EMBL/GenBank/DDBJ whole genome shotgun (WGS) entry which is preliminary data.</text>
</comment>
<gene>
    <name evidence="3" type="ORF">HOV93_52310</name>
</gene>
<dbReference type="InterPro" id="IPR002220">
    <property type="entry name" value="DapA-like"/>
</dbReference>
<feature type="region of interest" description="Disordered" evidence="2">
    <location>
        <begin position="1"/>
        <end position="27"/>
    </location>
</feature>
<name>A0A7V8VAL7_9BACT</name>
<dbReference type="SUPFAM" id="SSF51569">
    <property type="entry name" value="Aldolase"/>
    <property type="match status" value="1"/>
</dbReference>
<dbReference type="PANTHER" id="PTHR12128:SF51">
    <property type="entry name" value="BLL4205 PROTEIN"/>
    <property type="match status" value="1"/>
</dbReference>